<feature type="region of interest" description="Disordered" evidence="1">
    <location>
        <begin position="66"/>
        <end position="94"/>
    </location>
</feature>
<feature type="compositionally biased region" description="Polar residues" evidence="1">
    <location>
        <begin position="69"/>
        <end position="85"/>
    </location>
</feature>
<name>Q4TEP8_TETNG</name>
<sequence length="104" mass="11528">ELPSTHALTGQRSSCENAGLHARKVQQRDESSITDGYWREQCRLSAPNGPNHRLGPYLPVFGHTRSRNSKPSSCLRSAANGSVQRSYRREPGPPTCADTLMTFM</sequence>
<dbReference type="KEGG" id="tng:GSTEN00002134G001"/>
<feature type="region of interest" description="Disordered" evidence="1">
    <location>
        <begin position="1"/>
        <end position="32"/>
    </location>
</feature>
<dbReference type="EMBL" id="CAAE01005200">
    <property type="protein sequence ID" value="CAF88634.1"/>
    <property type="molecule type" value="Genomic_DNA"/>
</dbReference>
<feature type="non-terminal residue" evidence="2">
    <location>
        <position position="1"/>
    </location>
</feature>
<accession>Q4TEP8</accession>
<reference evidence="2" key="2">
    <citation type="submission" date="2004-02" db="EMBL/GenBank/DDBJ databases">
        <authorList>
            <consortium name="Genoscope"/>
            <consortium name="Whitehead Institute Centre for Genome Research"/>
        </authorList>
    </citation>
    <scope>NUCLEOTIDE SEQUENCE</scope>
</reference>
<protein>
    <submittedName>
        <fullName evidence="2">(spotted green pufferfish) hypothetical protein</fullName>
    </submittedName>
</protein>
<feature type="compositionally biased region" description="Polar residues" evidence="1">
    <location>
        <begin position="1"/>
        <end position="16"/>
    </location>
</feature>
<proteinExistence type="predicted"/>
<organism evidence="2">
    <name type="scientific">Tetraodon nigroviridis</name>
    <name type="common">Spotted green pufferfish</name>
    <name type="synonym">Chelonodon nigroviridis</name>
    <dbReference type="NCBI Taxonomy" id="99883"/>
    <lineage>
        <taxon>Eukaryota</taxon>
        <taxon>Metazoa</taxon>
        <taxon>Chordata</taxon>
        <taxon>Craniata</taxon>
        <taxon>Vertebrata</taxon>
        <taxon>Euteleostomi</taxon>
        <taxon>Actinopterygii</taxon>
        <taxon>Neopterygii</taxon>
        <taxon>Teleostei</taxon>
        <taxon>Neoteleostei</taxon>
        <taxon>Acanthomorphata</taxon>
        <taxon>Eupercaria</taxon>
        <taxon>Tetraodontiformes</taxon>
        <taxon>Tetradontoidea</taxon>
        <taxon>Tetraodontidae</taxon>
        <taxon>Tetraodon</taxon>
    </lineage>
</organism>
<evidence type="ECO:0000256" key="1">
    <source>
        <dbReference type="SAM" id="MobiDB-lite"/>
    </source>
</evidence>
<evidence type="ECO:0000313" key="2">
    <source>
        <dbReference type="EMBL" id="CAF88634.1"/>
    </source>
</evidence>
<comment type="caution">
    <text evidence="2">The sequence shown here is derived from an EMBL/GenBank/DDBJ whole genome shotgun (WGS) entry which is preliminary data.</text>
</comment>
<dbReference type="AlphaFoldDB" id="Q4TEP8"/>
<gene>
    <name evidence="2" type="ORF">GSTENG00002134001</name>
</gene>
<reference evidence="2" key="1">
    <citation type="journal article" date="2004" name="Nature">
        <title>Genome duplication in the teleost fish Tetraodon nigroviridis reveals the early vertebrate proto-karyotype.</title>
        <authorList>
            <person name="Jaillon O."/>
            <person name="Aury J.-M."/>
            <person name="Brunet F."/>
            <person name="Petit J.-L."/>
            <person name="Stange-Thomann N."/>
            <person name="Mauceli E."/>
            <person name="Bouneau L."/>
            <person name="Fischer C."/>
            <person name="Ozouf-Costaz C."/>
            <person name="Bernot A."/>
            <person name="Nicaud S."/>
            <person name="Jaffe D."/>
            <person name="Fisher S."/>
            <person name="Lutfalla G."/>
            <person name="Dossat C."/>
            <person name="Segurens B."/>
            <person name="Dasilva C."/>
            <person name="Salanoubat M."/>
            <person name="Levy M."/>
            <person name="Boudet N."/>
            <person name="Castellano S."/>
            <person name="Anthouard V."/>
            <person name="Jubin C."/>
            <person name="Castelli V."/>
            <person name="Katinka M."/>
            <person name="Vacherie B."/>
            <person name="Biemont C."/>
            <person name="Skalli Z."/>
            <person name="Cattolico L."/>
            <person name="Poulain J."/>
            <person name="De Berardinis V."/>
            <person name="Cruaud C."/>
            <person name="Duprat S."/>
            <person name="Brottier P."/>
            <person name="Coutanceau J.-P."/>
            <person name="Gouzy J."/>
            <person name="Parra G."/>
            <person name="Lardier G."/>
            <person name="Chapple C."/>
            <person name="McKernan K.J."/>
            <person name="McEwan P."/>
            <person name="Bosak S."/>
            <person name="Kellis M."/>
            <person name="Volff J.-N."/>
            <person name="Guigo R."/>
            <person name="Zody M.C."/>
            <person name="Mesirov J."/>
            <person name="Lindblad-Toh K."/>
            <person name="Birren B."/>
            <person name="Nusbaum C."/>
            <person name="Kahn D."/>
            <person name="Robinson-Rechavi M."/>
            <person name="Laudet V."/>
            <person name="Schachter V."/>
            <person name="Quetier F."/>
            <person name="Saurin W."/>
            <person name="Scarpelli C."/>
            <person name="Wincker P."/>
            <person name="Lander E.S."/>
            <person name="Weissenbach J."/>
            <person name="Roest Crollius H."/>
        </authorList>
    </citation>
    <scope>NUCLEOTIDE SEQUENCE [LARGE SCALE GENOMIC DNA]</scope>
</reference>